<evidence type="ECO:0000313" key="2">
    <source>
        <dbReference type="Proteomes" id="UP000803844"/>
    </source>
</evidence>
<reference evidence="1" key="1">
    <citation type="journal article" date="2020" name="Phytopathology">
        <title>Genome sequence of the chestnut blight fungus Cryphonectria parasitica EP155: A fundamental resource for an archetypical invasive plant pathogen.</title>
        <authorList>
            <person name="Crouch J.A."/>
            <person name="Dawe A."/>
            <person name="Aerts A."/>
            <person name="Barry K."/>
            <person name="Churchill A.C.L."/>
            <person name="Grimwood J."/>
            <person name="Hillman B."/>
            <person name="Milgroom M.G."/>
            <person name="Pangilinan J."/>
            <person name="Smith M."/>
            <person name="Salamov A."/>
            <person name="Schmutz J."/>
            <person name="Yadav J."/>
            <person name="Grigoriev I.V."/>
            <person name="Nuss D."/>
        </authorList>
    </citation>
    <scope>NUCLEOTIDE SEQUENCE</scope>
    <source>
        <strain evidence="1">EP155</strain>
    </source>
</reference>
<organism evidence="1 2">
    <name type="scientific">Cryphonectria parasitica (strain ATCC 38755 / EP155)</name>
    <dbReference type="NCBI Taxonomy" id="660469"/>
    <lineage>
        <taxon>Eukaryota</taxon>
        <taxon>Fungi</taxon>
        <taxon>Dikarya</taxon>
        <taxon>Ascomycota</taxon>
        <taxon>Pezizomycotina</taxon>
        <taxon>Sordariomycetes</taxon>
        <taxon>Sordariomycetidae</taxon>
        <taxon>Diaporthales</taxon>
        <taxon>Cryphonectriaceae</taxon>
        <taxon>Cryphonectria-Endothia species complex</taxon>
        <taxon>Cryphonectria</taxon>
    </lineage>
</organism>
<comment type="caution">
    <text evidence="1">The sequence shown here is derived from an EMBL/GenBank/DDBJ whole genome shotgun (WGS) entry which is preliminary data.</text>
</comment>
<keyword evidence="2" id="KW-1185">Reference proteome</keyword>
<dbReference type="GeneID" id="63832083"/>
<dbReference type="RefSeq" id="XP_040776929.1">
    <property type="nucleotide sequence ID" value="XM_040914954.1"/>
</dbReference>
<dbReference type="Proteomes" id="UP000803844">
    <property type="component" value="Unassembled WGS sequence"/>
</dbReference>
<dbReference type="EMBL" id="MU032347">
    <property type="protein sequence ID" value="KAF3765968.1"/>
    <property type="molecule type" value="Genomic_DNA"/>
</dbReference>
<proteinExistence type="predicted"/>
<evidence type="ECO:0000313" key="1">
    <source>
        <dbReference type="EMBL" id="KAF3765968.1"/>
    </source>
</evidence>
<gene>
    <name evidence="1" type="ORF">M406DRAFT_101526</name>
</gene>
<protein>
    <submittedName>
        <fullName evidence="1">Uncharacterized protein</fullName>
    </submittedName>
</protein>
<name>A0A9P4Y3Q5_CRYP1</name>
<dbReference type="AlphaFoldDB" id="A0A9P4Y3Q5"/>
<sequence>MAARILSWLIAVFSSLLILFLRLRSFGVRYFINLQICRPDLVGFAAQSLDVVVSWSQNCFPAASSGCNITSCGCYHCRDNSLSLKTHGLRGSWKDLFLQVRRFNAPID</sequence>
<accession>A0A9P4Y3Q5</accession>